<organism evidence="2 3">
    <name type="scientific">Polyporus arcularius HHB13444</name>
    <dbReference type="NCBI Taxonomy" id="1314778"/>
    <lineage>
        <taxon>Eukaryota</taxon>
        <taxon>Fungi</taxon>
        <taxon>Dikarya</taxon>
        <taxon>Basidiomycota</taxon>
        <taxon>Agaricomycotina</taxon>
        <taxon>Agaricomycetes</taxon>
        <taxon>Polyporales</taxon>
        <taxon>Polyporaceae</taxon>
        <taxon>Polyporus</taxon>
    </lineage>
</organism>
<feature type="region of interest" description="Disordered" evidence="1">
    <location>
        <begin position="1"/>
        <end position="38"/>
    </location>
</feature>
<dbReference type="Proteomes" id="UP000308197">
    <property type="component" value="Unassembled WGS sequence"/>
</dbReference>
<reference evidence="2 3" key="1">
    <citation type="journal article" date="2019" name="Nat. Ecol. Evol.">
        <title>Megaphylogeny resolves global patterns of mushroom evolution.</title>
        <authorList>
            <person name="Varga T."/>
            <person name="Krizsan K."/>
            <person name="Foldi C."/>
            <person name="Dima B."/>
            <person name="Sanchez-Garcia M."/>
            <person name="Sanchez-Ramirez S."/>
            <person name="Szollosi G.J."/>
            <person name="Szarkandi J.G."/>
            <person name="Papp V."/>
            <person name="Albert L."/>
            <person name="Andreopoulos W."/>
            <person name="Angelini C."/>
            <person name="Antonin V."/>
            <person name="Barry K.W."/>
            <person name="Bougher N.L."/>
            <person name="Buchanan P."/>
            <person name="Buyck B."/>
            <person name="Bense V."/>
            <person name="Catcheside P."/>
            <person name="Chovatia M."/>
            <person name="Cooper J."/>
            <person name="Damon W."/>
            <person name="Desjardin D."/>
            <person name="Finy P."/>
            <person name="Geml J."/>
            <person name="Haridas S."/>
            <person name="Hughes K."/>
            <person name="Justo A."/>
            <person name="Karasinski D."/>
            <person name="Kautmanova I."/>
            <person name="Kiss B."/>
            <person name="Kocsube S."/>
            <person name="Kotiranta H."/>
            <person name="LaButti K.M."/>
            <person name="Lechner B.E."/>
            <person name="Liimatainen K."/>
            <person name="Lipzen A."/>
            <person name="Lukacs Z."/>
            <person name="Mihaltcheva S."/>
            <person name="Morgado L.N."/>
            <person name="Niskanen T."/>
            <person name="Noordeloos M.E."/>
            <person name="Ohm R.A."/>
            <person name="Ortiz-Santana B."/>
            <person name="Ovrebo C."/>
            <person name="Racz N."/>
            <person name="Riley R."/>
            <person name="Savchenko A."/>
            <person name="Shiryaev A."/>
            <person name="Soop K."/>
            <person name="Spirin V."/>
            <person name="Szebenyi C."/>
            <person name="Tomsovsky M."/>
            <person name="Tulloss R.E."/>
            <person name="Uehling J."/>
            <person name="Grigoriev I.V."/>
            <person name="Vagvolgyi C."/>
            <person name="Papp T."/>
            <person name="Martin F.M."/>
            <person name="Miettinen O."/>
            <person name="Hibbett D.S."/>
            <person name="Nagy L.G."/>
        </authorList>
    </citation>
    <scope>NUCLEOTIDE SEQUENCE [LARGE SCALE GENOMIC DNA]</scope>
    <source>
        <strain evidence="2 3">HHB13444</strain>
    </source>
</reference>
<dbReference type="AlphaFoldDB" id="A0A5C3NYQ8"/>
<protein>
    <submittedName>
        <fullName evidence="2">Uncharacterized protein</fullName>
    </submittedName>
</protein>
<name>A0A5C3NYQ8_9APHY</name>
<feature type="compositionally biased region" description="Basic and acidic residues" evidence="1">
    <location>
        <begin position="21"/>
        <end position="30"/>
    </location>
</feature>
<gene>
    <name evidence="2" type="ORF">K466DRAFT_631853</name>
</gene>
<accession>A0A5C3NYQ8</accession>
<proteinExistence type="predicted"/>
<sequence>MAEATSIGVVRGNGSHAMGTRRAERAEGRNGARSMEQRGLGSDEAVVYAWWKTYGEEHEKTGGTKAQRHVYTTTLRPTTQLGLGTRVRLVALAKGTTTTLGASLRQYNPYDPHVVGTAVNITQQRPGWVTITLRNECRGNNVGMVDLEMPYVPGETVRCCCLEGADECQESTEETPRDDDERWWMATRCGAEKCGTLFKQFPQQGLSHPADSRDLEELGALSIYVQAPCFDWKNTTHRSQRPVLATGTT</sequence>
<dbReference type="EMBL" id="ML211541">
    <property type="protein sequence ID" value="TFK81929.1"/>
    <property type="molecule type" value="Genomic_DNA"/>
</dbReference>
<evidence type="ECO:0000313" key="2">
    <source>
        <dbReference type="EMBL" id="TFK81929.1"/>
    </source>
</evidence>
<dbReference type="InParanoid" id="A0A5C3NYQ8"/>
<keyword evidence="3" id="KW-1185">Reference proteome</keyword>
<evidence type="ECO:0000313" key="3">
    <source>
        <dbReference type="Proteomes" id="UP000308197"/>
    </source>
</evidence>
<evidence type="ECO:0000256" key="1">
    <source>
        <dbReference type="SAM" id="MobiDB-lite"/>
    </source>
</evidence>